<evidence type="ECO:0000313" key="2">
    <source>
        <dbReference type="EMBL" id="AAG55590.1"/>
    </source>
</evidence>
<reference evidence="2 3" key="1">
    <citation type="journal article" date="2001" name="Nature">
        <title>Genome sequence of enterohaemorrhagic Escherichia coli O157:H7.</title>
        <authorList>
            <person name="Perna N.T."/>
            <person name="Plunkett G.III."/>
            <person name="Burland V."/>
            <person name="Mau B."/>
            <person name="Glasner J.D."/>
            <person name="Rose D.J."/>
            <person name="Mayhew G.F."/>
            <person name="Evans P.S."/>
            <person name="Gregor J."/>
            <person name="Kirkpatrick H.A."/>
            <person name="Posfai G."/>
            <person name="Hackett J."/>
            <person name="Klink S."/>
            <person name="Boutin A."/>
            <person name="Shao Y."/>
            <person name="Miller L."/>
            <person name="Grotbeck E.J."/>
            <person name="Davis N.W."/>
            <person name="Lim A."/>
            <person name="Dimalanta E."/>
            <person name="Potamousis K."/>
            <person name="Apodaca J."/>
            <person name="Anantharaman T.S."/>
            <person name="Lin J."/>
            <person name="Yen G."/>
            <person name="Schwartz D.C."/>
            <person name="Welch R.A."/>
            <person name="Blattner F.R."/>
        </authorList>
    </citation>
    <scope>NUCLEOTIDE SEQUENCE [LARGE SCALE GENOMIC DNA]</scope>
    <source>
        <strain evidence="3">O157:H7 / EDL933 / ATCC 700927 / EHEC</strain>
    </source>
</reference>
<dbReference type="EMBL" id="AE005174">
    <property type="protein sequence ID" value="AAG55590.1"/>
    <property type="molecule type" value="Genomic_DNA"/>
</dbReference>
<feature type="region of interest" description="Disordered" evidence="1">
    <location>
        <begin position="111"/>
        <end position="148"/>
    </location>
</feature>
<organism evidence="2 3">
    <name type="scientific">Escherichia coli O157:H7</name>
    <dbReference type="NCBI Taxonomy" id="83334"/>
    <lineage>
        <taxon>Bacteria</taxon>
        <taxon>Pseudomonadati</taxon>
        <taxon>Pseudomonadota</taxon>
        <taxon>Gammaproteobacteria</taxon>
        <taxon>Enterobacterales</taxon>
        <taxon>Enterobacteriaceae</taxon>
        <taxon>Escherichia</taxon>
    </lineage>
</organism>
<dbReference type="InterPro" id="IPR008544">
    <property type="entry name" value="DUF826"/>
</dbReference>
<accession>A0A0H3JHD9</accession>
<gene>
    <name evidence="2" type="ordered locus">Z1467</name>
</gene>
<dbReference type="PIR" id="B85641">
    <property type="entry name" value="B85641"/>
</dbReference>
<proteinExistence type="predicted"/>
<evidence type="ECO:0000313" key="3">
    <source>
        <dbReference type="Proteomes" id="UP000002519"/>
    </source>
</evidence>
<protein>
    <recommendedName>
        <fullName evidence="4">DUF826 domain-containing protein</fullName>
    </recommendedName>
</protein>
<feature type="compositionally biased region" description="Polar residues" evidence="1">
    <location>
        <begin position="31"/>
        <end position="48"/>
    </location>
</feature>
<dbReference type="KEGG" id="ece:Z1467"/>
<dbReference type="PIR" id="C90780">
    <property type="entry name" value="C90780"/>
</dbReference>
<evidence type="ECO:0008006" key="4">
    <source>
        <dbReference type="Google" id="ProtNLM"/>
    </source>
</evidence>
<feature type="region of interest" description="Disordered" evidence="1">
    <location>
        <begin position="23"/>
        <end position="48"/>
    </location>
</feature>
<dbReference type="Pfam" id="PF05696">
    <property type="entry name" value="DUF826"/>
    <property type="match status" value="1"/>
</dbReference>
<name>A0A0H3JHD9_ECO57</name>
<sequence length="148" mass="15976">MCCISFRVGTGPCVTSGADRLTKGPLRKSAPVSQPEANPKSRSFSGNFLNHTFRRENPMSEITSLVTAEAVKDVLRSEEVRSALKQKLRHNLEARLDAEVDAILDELLGVQAEPPTEAGDTTAESGEVQPESPVADATEPQPESVMML</sequence>
<dbReference type="PATRIC" id="fig|386585.9.peg.1317"/>
<evidence type="ECO:0000256" key="1">
    <source>
        <dbReference type="SAM" id="MobiDB-lite"/>
    </source>
</evidence>
<dbReference type="Proteomes" id="UP000002519">
    <property type="component" value="Chromosome"/>
</dbReference>
<dbReference type="AlphaFoldDB" id="A0A0H3JHD9"/>